<dbReference type="Pfam" id="PF18146">
    <property type="entry name" value="CinA_KH"/>
    <property type="match status" value="1"/>
</dbReference>
<dbReference type="PIRSF" id="PIRSF006728">
    <property type="entry name" value="CinA"/>
    <property type="match status" value="1"/>
</dbReference>
<protein>
    <recommendedName>
        <fullName evidence="1">Putative competence-damage inducible protein</fullName>
    </recommendedName>
</protein>
<dbReference type="NCBIfam" id="TIGR00199">
    <property type="entry name" value="PncC_domain"/>
    <property type="match status" value="1"/>
</dbReference>
<dbReference type="InterPro" id="IPR041424">
    <property type="entry name" value="CinA_KH"/>
</dbReference>
<dbReference type="NCBIfam" id="TIGR00177">
    <property type="entry name" value="molyb_syn"/>
    <property type="match status" value="1"/>
</dbReference>
<dbReference type="Gene3D" id="3.90.950.20">
    <property type="entry name" value="CinA-like"/>
    <property type="match status" value="1"/>
</dbReference>
<dbReference type="PATRIC" id="fig|1449336.4.peg.2320"/>
<name>A0A0R2HPZ4_CARDV</name>
<dbReference type="InterPro" id="IPR036425">
    <property type="entry name" value="MoaB/Mog-like_dom_sf"/>
</dbReference>
<dbReference type="NCBIfam" id="TIGR00200">
    <property type="entry name" value="cinA_nterm"/>
    <property type="match status" value="1"/>
</dbReference>
<evidence type="ECO:0000313" key="3">
    <source>
        <dbReference type="EMBL" id="KRN54696.1"/>
    </source>
</evidence>
<sequence length="420" mass="45808">MKAEIIAVGTELLLGQIVNTNAAFLSQELAALGINVYHHVVVGDNAKRLEAVLEQAEKRSDLIILTGGLGPTKDDMTKQTVAAHLKKKLVIDQNALEKINVFHQASNRPMTENNRLQALVIEGSTVLANKTGLAAGMFLKKDTVNYLLLPGPPNELKPMFLNEAKPLLQKENPTESLMVSRVLRFYGIGESRLVTVLDDLIEEQTNPTLAPYAGDYEVTLRITANGDSQSCCKLLLDNLEEKIQLRVGEYFYGYGDTTRLAEVVVDLLKERTITITAAESLTGGGFQSMLASIPGASDIFNGGFVAYQNEIKEQLLGVSAKTLNEKGAVSKECAIEMAEGVQKLMKTKMALSFTGVAGPAMLENQPVGTVWIALAQENQPTIAICHHFARDRNGNREQAILAGFDFIRRVVLSLPIEIES</sequence>
<dbReference type="InterPro" id="IPR036653">
    <property type="entry name" value="CinA-like_C"/>
</dbReference>
<dbReference type="Gene3D" id="3.30.70.2860">
    <property type="match status" value="1"/>
</dbReference>
<organism evidence="3 4">
    <name type="scientific">Carnobacterium divergens DSM 20623</name>
    <dbReference type="NCBI Taxonomy" id="1449336"/>
    <lineage>
        <taxon>Bacteria</taxon>
        <taxon>Bacillati</taxon>
        <taxon>Bacillota</taxon>
        <taxon>Bacilli</taxon>
        <taxon>Lactobacillales</taxon>
        <taxon>Carnobacteriaceae</taxon>
        <taxon>Carnobacterium</taxon>
    </lineage>
</organism>
<gene>
    <name evidence="1" type="primary">cinA</name>
    <name evidence="3" type="ORF">IV74_GL002282</name>
</gene>
<dbReference type="Proteomes" id="UP000051658">
    <property type="component" value="Unassembled WGS sequence"/>
</dbReference>
<dbReference type="NCBIfam" id="NF001813">
    <property type="entry name" value="PRK00549.1"/>
    <property type="match status" value="1"/>
</dbReference>
<evidence type="ECO:0000256" key="1">
    <source>
        <dbReference type="HAMAP-Rule" id="MF_00226"/>
    </source>
</evidence>
<dbReference type="eggNOG" id="COG1546">
    <property type="taxonomic scope" value="Bacteria"/>
</dbReference>
<dbReference type="SUPFAM" id="SSF142433">
    <property type="entry name" value="CinA-like"/>
    <property type="match status" value="1"/>
</dbReference>
<dbReference type="Pfam" id="PF02464">
    <property type="entry name" value="CinA"/>
    <property type="match status" value="1"/>
</dbReference>
<dbReference type="eggNOG" id="COG1058">
    <property type="taxonomic scope" value="Bacteria"/>
</dbReference>
<dbReference type="InterPro" id="IPR001453">
    <property type="entry name" value="MoaB/Mog_dom"/>
</dbReference>
<dbReference type="InterPro" id="IPR050101">
    <property type="entry name" value="CinA"/>
</dbReference>
<dbReference type="RefSeq" id="WP_034568922.1">
    <property type="nucleotide sequence ID" value="NZ_JQBS01000035.1"/>
</dbReference>
<dbReference type="InterPro" id="IPR008136">
    <property type="entry name" value="CinA_C"/>
</dbReference>
<accession>A0A0R2HPZ4</accession>
<comment type="caution">
    <text evidence="3">The sequence shown here is derived from an EMBL/GenBank/DDBJ whole genome shotgun (WGS) entry which is preliminary data.</text>
</comment>
<evidence type="ECO:0000313" key="4">
    <source>
        <dbReference type="Proteomes" id="UP000051658"/>
    </source>
</evidence>
<evidence type="ECO:0000259" key="2">
    <source>
        <dbReference type="SMART" id="SM00852"/>
    </source>
</evidence>
<dbReference type="InterPro" id="IPR008135">
    <property type="entry name" value="Competence-induced_CinA"/>
</dbReference>
<dbReference type="HAMAP" id="MF_00226_B">
    <property type="entry name" value="CinA_B"/>
    <property type="match status" value="1"/>
</dbReference>
<dbReference type="Pfam" id="PF00994">
    <property type="entry name" value="MoCF_biosynth"/>
    <property type="match status" value="1"/>
</dbReference>
<dbReference type="PANTHER" id="PTHR13939">
    <property type="entry name" value="NICOTINAMIDE-NUCLEOTIDE AMIDOHYDROLASE PNCC"/>
    <property type="match status" value="1"/>
</dbReference>
<dbReference type="SUPFAM" id="SSF53218">
    <property type="entry name" value="Molybdenum cofactor biosynthesis proteins"/>
    <property type="match status" value="1"/>
</dbReference>
<proteinExistence type="inferred from homology"/>
<dbReference type="AlphaFoldDB" id="A0A0R2HPZ4"/>
<dbReference type="SMART" id="SM00852">
    <property type="entry name" value="MoCF_biosynth"/>
    <property type="match status" value="1"/>
</dbReference>
<dbReference type="GeneID" id="89589272"/>
<keyword evidence="4" id="KW-1185">Reference proteome</keyword>
<dbReference type="CDD" id="cd00885">
    <property type="entry name" value="cinA"/>
    <property type="match status" value="1"/>
</dbReference>
<dbReference type="Gene3D" id="3.40.980.10">
    <property type="entry name" value="MoaB/Mog-like domain"/>
    <property type="match status" value="1"/>
</dbReference>
<dbReference type="EMBL" id="JQBS01000035">
    <property type="protein sequence ID" value="KRN54696.1"/>
    <property type="molecule type" value="Genomic_DNA"/>
</dbReference>
<reference evidence="3 4" key="1">
    <citation type="journal article" date="2015" name="Genome Announc.">
        <title>Expanding the biotechnology potential of lactobacilli through comparative genomics of 213 strains and associated genera.</title>
        <authorList>
            <person name="Sun Z."/>
            <person name="Harris H.M."/>
            <person name="McCann A."/>
            <person name="Guo C."/>
            <person name="Argimon S."/>
            <person name="Zhang W."/>
            <person name="Yang X."/>
            <person name="Jeffery I.B."/>
            <person name="Cooney J.C."/>
            <person name="Kagawa T.F."/>
            <person name="Liu W."/>
            <person name="Song Y."/>
            <person name="Salvetti E."/>
            <person name="Wrobel A."/>
            <person name="Rasinkangas P."/>
            <person name="Parkhill J."/>
            <person name="Rea M.C."/>
            <person name="O'Sullivan O."/>
            <person name="Ritari J."/>
            <person name="Douillard F.P."/>
            <person name="Paul Ross R."/>
            <person name="Yang R."/>
            <person name="Briner A.E."/>
            <person name="Felis G.E."/>
            <person name="de Vos W.M."/>
            <person name="Barrangou R."/>
            <person name="Klaenhammer T.R."/>
            <person name="Caufield P.W."/>
            <person name="Cui Y."/>
            <person name="Zhang H."/>
            <person name="O'Toole P.W."/>
        </authorList>
    </citation>
    <scope>NUCLEOTIDE SEQUENCE [LARGE SCALE GENOMIC DNA]</scope>
    <source>
        <strain evidence="3 4">DSM 20623</strain>
    </source>
</reference>
<comment type="similarity">
    <text evidence="1">Belongs to the CinA family.</text>
</comment>
<dbReference type="PANTHER" id="PTHR13939:SF0">
    <property type="entry name" value="NMN AMIDOHYDROLASE-LIKE PROTEIN YFAY"/>
    <property type="match status" value="1"/>
</dbReference>
<feature type="domain" description="MoaB/Mog" evidence="2">
    <location>
        <begin position="4"/>
        <end position="170"/>
    </location>
</feature>